<dbReference type="SUPFAM" id="SSF141072">
    <property type="entry name" value="CalX-like"/>
    <property type="match status" value="2"/>
</dbReference>
<dbReference type="Pfam" id="PF03160">
    <property type="entry name" value="Calx-beta"/>
    <property type="match status" value="2"/>
</dbReference>
<dbReference type="PROSITE" id="PS00561">
    <property type="entry name" value="CBM2_A"/>
    <property type="match status" value="1"/>
</dbReference>
<evidence type="ECO:0000256" key="3">
    <source>
        <dbReference type="ARBA" id="ARBA00022729"/>
    </source>
</evidence>
<sequence length="816" mass="86114">MPAALSYEVTSDWNSGFVGNMVLAGGDLGLNGWTLAFDAGFAIATIWGAEIVSHVGTRYVLRDAGWNATVAPGGSMSIGFLANSAGAGHQVAGLSLNGIVQGEALPTISVAHAAVQEGADGTRPLVFTVMLDKPAAGAVTVAYATADGSATAGSDYLAAAGTLRFEAGETSRTVTVAVQGDAIVEADEALVLRLSSPSGASLANAEAIGTIRNDDVALPVLQVGDAHVAEGDLGRPAIPGTAPGFFSTAGNQIVDAAGNPVKITAVSWFGMETGTQAPHGLWVREWHEMMREIAAEGFNTIRLPFSSELLHTDAAPYGIDFNLNPDLAGLSGLGIMDKVVQYAGELGLRIILDHHSNRIGVSVAEDGLWYRPGEAYTEDRWVQDWQDLAARYAGNPTVIGADLHSEPWAATWGGGGENDWHRAAERAGNAVLAANPDWLVFVEGVFTHDDTGYWWGGNLAGVRDNPVELDVGNKLVYSAHDYPNSVFPQSWFQDAEFGDALAERFDSMWGYIYREGIAPVFLGEFGSRLEDPKDLVWLDKITAYLAGDFDADGTVDIPGGDQGISWGWWSWNPNSSDTGGILADDWRTVIEAKVAHLQPLLFDWDAAQPATPDDAHALRFTVTLSEAAAEAVLVDYATVAGSADTADFAPAHGTLRFEPGETSKVVEVAVTPDMAAEADETLSLVLSNPRGATLAQATGTGTVVNDDAAGPMPPPRPTEEGLDGVFTITDNWGSVFGAEVVVRNQGEDAVSGWLLRLNMPWEIRDIWSAEIVSHDETGYLIRNAAWNGALVEDGTTSFGFIGLGSGADAAGAELIF</sequence>
<dbReference type="OrthoDB" id="1153097at2"/>
<feature type="domain" description="CBM2" evidence="11">
    <location>
        <begin position="1"/>
        <end position="104"/>
    </location>
</feature>
<gene>
    <name evidence="12" type="ORF">BKE38_11205</name>
</gene>
<dbReference type="InterPro" id="IPR017853">
    <property type="entry name" value="GH"/>
</dbReference>
<evidence type="ECO:0000259" key="11">
    <source>
        <dbReference type="PROSITE" id="PS51173"/>
    </source>
</evidence>
<dbReference type="InterPro" id="IPR001919">
    <property type="entry name" value="CBD2"/>
</dbReference>
<proteinExistence type="predicted"/>
<evidence type="ECO:0000256" key="6">
    <source>
        <dbReference type="ARBA" id="ARBA00022837"/>
    </source>
</evidence>
<evidence type="ECO:0000256" key="5">
    <source>
        <dbReference type="ARBA" id="ARBA00022801"/>
    </source>
</evidence>
<evidence type="ECO:0000256" key="7">
    <source>
        <dbReference type="ARBA" id="ARBA00023001"/>
    </source>
</evidence>
<dbReference type="Gene3D" id="2.60.40.290">
    <property type="match status" value="2"/>
</dbReference>
<evidence type="ECO:0000256" key="10">
    <source>
        <dbReference type="ARBA" id="ARBA00023326"/>
    </source>
</evidence>
<evidence type="ECO:0000256" key="9">
    <source>
        <dbReference type="ARBA" id="ARBA00023295"/>
    </source>
</evidence>
<reference evidence="12 13" key="1">
    <citation type="submission" date="2016-10" db="EMBL/GenBank/DDBJ databases">
        <title>Draft Genome sequence of Roseomonas sp. strain M3.</title>
        <authorList>
            <person name="Subhash Y."/>
            <person name="Lee S."/>
        </authorList>
    </citation>
    <scope>NUCLEOTIDE SEQUENCE [LARGE SCALE GENOMIC DNA]</scope>
    <source>
        <strain evidence="12 13">M3</strain>
    </source>
</reference>
<keyword evidence="7" id="KW-0136">Cellulose degradation</keyword>
<comment type="catalytic activity">
    <reaction evidence="1">
        <text>Endohydrolysis of (1-&gt;4)-beta-D-glucosidic linkages in cellulose, lichenin and cereal beta-D-glucans.</text>
        <dbReference type="EC" id="3.2.1.4"/>
    </reaction>
</comment>
<evidence type="ECO:0000256" key="1">
    <source>
        <dbReference type="ARBA" id="ARBA00000966"/>
    </source>
</evidence>
<name>A0A1V2H4U1_9PROT</name>
<evidence type="ECO:0000313" key="13">
    <source>
        <dbReference type="Proteomes" id="UP000188879"/>
    </source>
</evidence>
<keyword evidence="10" id="KW-0624">Polysaccharide degradation</keyword>
<dbReference type="GO" id="GO:0016020">
    <property type="term" value="C:membrane"/>
    <property type="evidence" value="ECO:0007669"/>
    <property type="project" value="InterPro"/>
</dbReference>
<dbReference type="GO" id="GO:0008810">
    <property type="term" value="F:cellulase activity"/>
    <property type="evidence" value="ECO:0007669"/>
    <property type="project" value="UniProtKB-EC"/>
</dbReference>
<keyword evidence="4" id="KW-0677">Repeat</keyword>
<dbReference type="SMART" id="SM00637">
    <property type="entry name" value="CBD_II"/>
    <property type="match status" value="2"/>
</dbReference>
<evidence type="ECO:0000256" key="4">
    <source>
        <dbReference type="ARBA" id="ARBA00022737"/>
    </source>
</evidence>
<keyword evidence="8" id="KW-0119">Carbohydrate metabolism</keyword>
<comment type="caution">
    <text evidence="12">The sequence shown here is derived from an EMBL/GenBank/DDBJ whole genome shotgun (WGS) entry which is preliminary data.</text>
</comment>
<dbReference type="GO" id="GO:0030245">
    <property type="term" value="P:cellulose catabolic process"/>
    <property type="evidence" value="ECO:0007669"/>
    <property type="project" value="UniProtKB-KW"/>
</dbReference>
<keyword evidence="6" id="KW-0106">Calcium</keyword>
<dbReference type="EC" id="3.2.1.4" evidence="2"/>
<dbReference type="Proteomes" id="UP000188879">
    <property type="component" value="Unassembled WGS sequence"/>
</dbReference>
<dbReference type="SUPFAM" id="SSF51445">
    <property type="entry name" value="(Trans)glycosidases"/>
    <property type="match status" value="1"/>
</dbReference>
<accession>A0A1V2H4U1</accession>
<evidence type="ECO:0000256" key="2">
    <source>
        <dbReference type="ARBA" id="ARBA00012601"/>
    </source>
</evidence>
<protein>
    <recommendedName>
        <fullName evidence="2">cellulase</fullName>
        <ecNumber evidence="2">3.2.1.4</ecNumber>
    </recommendedName>
</protein>
<evidence type="ECO:0000313" key="12">
    <source>
        <dbReference type="EMBL" id="ONG54035.1"/>
    </source>
</evidence>
<dbReference type="GO" id="GO:0030247">
    <property type="term" value="F:polysaccharide binding"/>
    <property type="evidence" value="ECO:0007669"/>
    <property type="project" value="UniProtKB-UniRule"/>
</dbReference>
<dbReference type="SUPFAM" id="SSF49384">
    <property type="entry name" value="Carbohydrate-binding domain"/>
    <property type="match status" value="2"/>
</dbReference>
<dbReference type="PROSITE" id="PS51173">
    <property type="entry name" value="CBM2"/>
    <property type="match status" value="2"/>
</dbReference>
<dbReference type="InterPro" id="IPR001547">
    <property type="entry name" value="Glyco_hydro_5"/>
</dbReference>
<dbReference type="Pfam" id="PF00150">
    <property type="entry name" value="Cellulase"/>
    <property type="match status" value="1"/>
</dbReference>
<dbReference type="InterPro" id="IPR003644">
    <property type="entry name" value="Calx_beta"/>
</dbReference>
<keyword evidence="9" id="KW-0326">Glycosidase</keyword>
<keyword evidence="13" id="KW-1185">Reference proteome</keyword>
<dbReference type="PANTHER" id="PTHR35923:SF2">
    <property type="entry name" value="ENDOGLUCANASE"/>
    <property type="match status" value="1"/>
</dbReference>
<dbReference type="InterPro" id="IPR012291">
    <property type="entry name" value="CBM2_carb-bd_dom_sf"/>
</dbReference>
<dbReference type="EMBL" id="MLCO01000090">
    <property type="protein sequence ID" value="ONG54035.1"/>
    <property type="molecule type" value="Genomic_DNA"/>
</dbReference>
<dbReference type="Pfam" id="PF00553">
    <property type="entry name" value="CBM_2"/>
    <property type="match status" value="2"/>
</dbReference>
<dbReference type="Gene3D" id="2.60.40.2030">
    <property type="match status" value="2"/>
</dbReference>
<dbReference type="InterPro" id="IPR018366">
    <property type="entry name" value="CBM2_CS"/>
</dbReference>
<feature type="domain" description="CBM2" evidence="11">
    <location>
        <begin position="713"/>
        <end position="816"/>
    </location>
</feature>
<dbReference type="SMART" id="SM00237">
    <property type="entry name" value="Calx_beta"/>
    <property type="match status" value="2"/>
</dbReference>
<dbReference type="InterPro" id="IPR008965">
    <property type="entry name" value="CBM2/CBM3_carb-bd_dom_sf"/>
</dbReference>
<dbReference type="AlphaFoldDB" id="A0A1V2H4U1"/>
<organism evidence="12 13">
    <name type="scientific">Teichococcus deserti</name>
    <dbReference type="NCBI Taxonomy" id="1817963"/>
    <lineage>
        <taxon>Bacteria</taxon>
        <taxon>Pseudomonadati</taxon>
        <taxon>Pseudomonadota</taxon>
        <taxon>Alphaproteobacteria</taxon>
        <taxon>Acetobacterales</taxon>
        <taxon>Roseomonadaceae</taxon>
        <taxon>Roseomonas</taxon>
    </lineage>
</organism>
<dbReference type="Gene3D" id="3.20.20.80">
    <property type="entry name" value="Glycosidases"/>
    <property type="match status" value="1"/>
</dbReference>
<dbReference type="PANTHER" id="PTHR35923">
    <property type="entry name" value="MAJOR EXTRACELLULAR ENDOGLUCANASE"/>
    <property type="match status" value="1"/>
</dbReference>
<evidence type="ECO:0000256" key="8">
    <source>
        <dbReference type="ARBA" id="ARBA00023277"/>
    </source>
</evidence>
<dbReference type="InterPro" id="IPR038081">
    <property type="entry name" value="CalX-like_sf"/>
</dbReference>
<dbReference type="GO" id="GO:0007154">
    <property type="term" value="P:cell communication"/>
    <property type="evidence" value="ECO:0007669"/>
    <property type="project" value="InterPro"/>
</dbReference>
<keyword evidence="5" id="KW-0378">Hydrolase</keyword>
<keyword evidence="3" id="KW-0732">Signal</keyword>